<evidence type="ECO:0008006" key="2">
    <source>
        <dbReference type="Google" id="ProtNLM"/>
    </source>
</evidence>
<feature type="non-terminal residue" evidence="1">
    <location>
        <position position="71"/>
    </location>
</feature>
<organism evidence="1">
    <name type="scientific">marine sediment metagenome</name>
    <dbReference type="NCBI Taxonomy" id="412755"/>
    <lineage>
        <taxon>unclassified sequences</taxon>
        <taxon>metagenomes</taxon>
        <taxon>ecological metagenomes</taxon>
    </lineage>
</organism>
<dbReference type="AlphaFoldDB" id="X0UZ80"/>
<sequence>MTKRKFKVPHTLVILFGMVVLAQVLTYVIPAGSFDRVEITAGRLQVVPGSFHFTETPALSPLACLTAIPKG</sequence>
<proteinExistence type="predicted"/>
<dbReference type="EMBL" id="BARS01026883">
    <property type="protein sequence ID" value="GAG05598.1"/>
    <property type="molecule type" value="Genomic_DNA"/>
</dbReference>
<reference evidence="1" key="1">
    <citation type="journal article" date="2014" name="Front. Microbiol.">
        <title>High frequency of phylogenetically diverse reductive dehalogenase-homologous genes in deep subseafloor sedimentary metagenomes.</title>
        <authorList>
            <person name="Kawai M."/>
            <person name="Futagami T."/>
            <person name="Toyoda A."/>
            <person name="Takaki Y."/>
            <person name="Nishi S."/>
            <person name="Hori S."/>
            <person name="Arai W."/>
            <person name="Tsubouchi T."/>
            <person name="Morono Y."/>
            <person name="Uchiyama I."/>
            <person name="Ito T."/>
            <person name="Fujiyama A."/>
            <person name="Inagaki F."/>
            <person name="Takami H."/>
        </authorList>
    </citation>
    <scope>NUCLEOTIDE SEQUENCE</scope>
    <source>
        <strain evidence="1">Expedition CK06-06</strain>
    </source>
</reference>
<name>X0UZ80_9ZZZZ</name>
<accession>X0UZ80</accession>
<evidence type="ECO:0000313" key="1">
    <source>
        <dbReference type="EMBL" id="GAG05598.1"/>
    </source>
</evidence>
<comment type="caution">
    <text evidence="1">The sequence shown here is derived from an EMBL/GenBank/DDBJ whole genome shotgun (WGS) entry which is preliminary data.</text>
</comment>
<protein>
    <recommendedName>
        <fullName evidence="2">YfcC family protein</fullName>
    </recommendedName>
</protein>
<gene>
    <name evidence="1" type="ORF">S01H1_42296</name>
</gene>